<dbReference type="PANTHER" id="PTHR33343">
    <property type="entry name" value="54S RIBOSOMAL PROTEIN BL35M"/>
    <property type="match status" value="1"/>
</dbReference>
<dbReference type="GO" id="GO:0003735">
    <property type="term" value="F:structural constituent of ribosome"/>
    <property type="evidence" value="ECO:0007669"/>
    <property type="project" value="InterPro"/>
</dbReference>
<dbReference type="AlphaFoldDB" id="A0A1Z5KIV3"/>
<dbReference type="OrthoDB" id="44912at2759"/>
<feature type="compositionally biased region" description="Basic and acidic residues" evidence="5">
    <location>
        <begin position="78"/>
        <end position="90"/>
    </location>
</feature>
<dbReference type="GO" id="GO:0015934">
    <property type="term" value="C:large ribosomal subunit"/>
    <property type="evidence" value="ECO:0007669"/>
    <property type="project" value="TreeGrafter"/>
</dbReference>
<feature type="compositionally biased region" description="Polar residues" evidence="5">
    <location>
        <begin position="57"/>
        <end position="77"/>
    </location>
</feature>
<dbReference type="InterPro" id="IPR001706">
    <property type="entry name" value="Ribosomal_bL35"/>
</dbReference>
<evidence type="ECO:0000256" key="2">
    <source>
        <dbReference type="ARBA" id="ARBA00022980"/>
    </source>
</evidence>
<evidence type="ECO:0000256" key="4">
    <source>
        <dbReference type="RuleBase" id="RU000568"/>
    </source>
</evidence>
<dbReference type="SUPFAM" id="SSF143034">
    <property type="entry name" value="L35p-like"/>
    <property type="match status" value="1"/>
</dbReference>
<comment type="caution">
    <text evidence="6">The sequence shown here is derived from an EMBL/GenBank/DDBJ whole genome shotgun (WGS) entry which is preliminary data.</text>
</comment>
<sequence>MNALFTQMSHWVAPTLFRPSLFLWTRAKHTLKTNRSVARRFRVRGNGSLIRNKAGHQHNTGYKSRSRSNRLGQSTSIKEPKMEKKLQRLI</sequence>
<dbReference type="PROSITE" id="PS00936">
    <property type="entry name" value="RIBOSOMAL_L35"/>
    <property type="match status" value="1"/>
</dbReference>
<proteinExistence type="inferred from homology"/>
<evidence type="ECO:0000256" key="1">
    <source>
        <dbReference type="ARBA" id="ARBA00006598"/>
    </source>
</evidence>
<accession>A0A1Z5KIV3</accession>
<dbReference type="InterPro" id="IPR018265">
    <property type="entry name" value="Ribosomal_bL35_CS"/>
</dbReference>
<name>A0A1Z5KIV3_FISSO</name>
<dbReference type="PRINTS" id="PR00064">
    <property type="entry name" value="RIBOSOMALL35"/>
</dbReference>
<dbReference type="InterPro" id="IPR021137">
    <property type="entry name" value="Ribosomal_bL35-like"/>
</dbReference>
<protein>
    <recommendedName>
        <fullName evidence="4">50S ribosomal protein L35</fullName>
    </recommendedName>
</protein>
<dbReference type="PANTHER" id="PTHR33343:SF1">
    <property type="entry name" value="LARGE RIBOSOMAL SUBUNIT PROTEIN BL35M"/>
    <property type="match status" value="1"/>
</dbReference>
<dbReference type="GO" id="GO:0006412">
    <property type="term" value="P:translation"/>
    <property type="evidence" value="ECO:0007669"/>
    <property type="project" value="InterPro"/>
</dbReference>
<evidence type="ECO:0000256" key="3">
    <source>
        <dbReference type="ARBA" id="ARBA00023274"/>
    </source>
</evidence>
<dbReference type="Pfam" id="PF01632">
    <property type="entry name" value="Ribosomal_L35p"/>
    <property type="match status" value="1"/>
</dbReference>
<evidence type="ECO:0000256" key="5">
    <source>
        <dbReference type="SAM" id="MobiDB-lite"/>
    </source>
</evidence>
<dbReference type="Proteomes" id="UP000198406">
    <property type="component" value="Unassembled WGS sequence"/>
</dbReference>
<dbReference type="Gene3D" id="4.10.410.60">
    <property type="match status" value="1"/>
</dbReference>
<organism evidence="6 7">
    <name type="scientific">Fistulifera solaris</name>
    <name type="common">Oleaginous diatom</name>
    <dbReference type="NCBI Taxonomy" id="1519565"/>
    <lineage>
        <taxon>Eukaryota</taxon>
        <taxon>Sar</taxon>
        <taxon>Stramenopiles</taxon>
        <taxon>Ochrophyta</taxon>
        <taxon>Bacillariophyta</taxon>
        <taxon>Bacillariophyceae</taxon>
        <taxon>Bacillariophycidae</taxon>
        <taxon>Naviculales</taxon>
        <taxon>Naviculaceae</taxon>
        <taxon>Fistulifera</taxon>
    </lineage>
</organism>
<dbReference type="EMBL" id="BDSP01000239">
    <property type="protein sequence ID" value="GAX26176.1"/>
    <property type="molecule type" value="Genomic_DNA"/>
</dbReference>
<evidence type="ECO:0000313" key="7">
    <source>
        <dbReference type="Proteomes" id="UP000198406"/>
    </source>
</evidence>
<gene>
    <name evidence="6" type="ORF">FisN_18Hu293</name>
</gene>
<keyword evidence="3 4" id="KW-0687">Ribonucleoprotein</keyword>
<dbReference type="InParanoid" id="A0A1Z5KIV3"/>
<comment type="similarity">
    <text evidence="1 4">Belongs to the bacterial ribosomal protein bL35 family.</text>
</comment>
<dbReference type="InterPro" id="IPR037229">
    <property type="entry name" value="Ribosomal_bL35_sf"/>
</dbReference>
<reference evidence="6 7" key="1">
    <citation type="journal article" date="2015" name="Plant Cell">
        <title>Oil accumulation by the oleaginous diatom Fistulifera solaris as revealed by the genome and transcriptome.</title>
        <authorList>
            <person name="Tanaka T."/>
            <person name="Maeda Y."/>
            <person name="Veluchamy A."/>
            <person name="Tanaka M."/>
            <person name="Abida H."/>
            <person name="Marechal E."/>
            <person name="Bowler C."/>
            <person name="Muto M."/>
            <person name="Sunaga Y."/>
            <person name="Tanaka M."/>
            <person name="Yoshino T."/>
            <person name="Taniguchi T."/>
            <person name="Fukuda Y."/>
            <person name="Nemoto M."/>
            <person name="Matsumoto M."/>
            <person name="Wong P.S."/>
            <person name="Aburatani S."/>
            <person name="Fujibuchi W."/>
        </authorList>
    </citation>
    <scope>NUCLEOTIDE SEQUENCE [LARGE SCALE GENOMIC DNA]</scope>
    <source>
        <strain evidence="6 7">JPCC DA0580</strain>
    </source>
</reference>
<keyword evidence="7" id="KW-1185">Reference proteome</keyword>
<keyword evidence="2 4" id="KW-0689">Ribosomal protein</keyword>
<evidence type="ECO:0000313" key="6">
    <source>
        <dbReference type="EMBL" id="GAX26176.1"/>
    </source>
</evidence>
<feature type="region of interest" description="Disordered" evidence="5">
    <location>
        <begin position="47"/>
        <end position="90"/>
    </location>
</feature>